<evidence type="ECO:0000313" key="2">
    <source>
        <dbReference type="EMBL" id="CAL1698707.1"/>
    </source>
</evidence>
<organism evidence="2 3">
    <name type="scientific">Somion occarium</name>
    <dbReference type="NCBI Taxonomy" id="3059160"/>
    <lineage>
        <taxon>Eukaryota</taxon>
        <taxon>Fungi</taxon>
        <taxon>Dikarya</taxon>
        <taxon>Basidiomycota</taxon>
        <taxon>Agaricomycotina</taxon>
        <taxon>Agaricomycetes</taxon>
        <taxon>Polyporales</taxon>
        <taxon>Cerrenaceae</taxon>
        <taxon>Somion</taxon>
    </lineage>
</organism>
<feature type="compositionally biased region" description="Low complexity" evidence="1">
    <location>
        <begin position="1"/>
        <end position="12"/>
    </location>
</feature>
<accession>A0ABP1CVG5</accession>
<dbReference type="Proteomes" id="UP001497453">
    <property type="component" value="Chromosome 11"/>
</dbReference>
<dbReference type="EMBL" id="OZ037954">
    <property type="protein sequence ID" value="CAL1698707.1"/>
    <property type="molecule type" value="Genomic_DNA"/>
</dbReference>
<name>A0ABP1CVG5_9APHY</name>
<evidence type="ECO:0000313" key="3">
    <source>
        <dbReference type="Proteomes" id="UP001497453"/>
    </source>
</evidence>
<protein>
    <submittedName>
        <fullName evidence="2">Uncharacterized protein</fullName>
    </submittedName>
</protein>
<keyword evidence="3" id="KW-1185">Reference proteome</keyword>
<sequence>MPAMSPESSASPPALPPNRSTASPSEVSNEEYFIWGVWMDYTYARELATNLGIPFTDDSDLPTTLRDWFFASHGITAVVAIPSPSDRARDGICLVSDAVPTTDTSVKSNSSFLRQTLWDQLVICEGIDLNCLERVNGSRVLRESILFAEAIDKAQIESR</sequence>
<reference evidence="3" key="1">
    <citation type="submission" date="2024-04" db="EMBL/GenBank/DDBJ databases">
        <authorList>
            <person name="Shaw F."/>
            <person name="Minotto A."/>
        </authorList>
    </citation>
    <scope>NUCLEOTIDE SEQUENCE [LARGE SCALE GENOMIC DNA]</scope>
</reference>
<proteinExistence type="predicted"/>
<feature type="region of interest" description="Disordered" evidence="1">
    <location>
        <begin position="1"/>
        <end position="25"/>
    </location>
</feature>
<evidence type="ECO:0000256" key="1">
    <source>
        <dbReference type="SAM" id="MobiDB-lite"/>
    </source>
</evidence>
<gene>
    <name evidence="2" type="ORF">GFSPODELE1_LOCUS2286</name>
</gene>